<dbReference type="Proteomes" id="UP000198287">
    <property type="component" value="Unassembled WGS sequence"/>
</dbReference>
<sequence>MEETARLLSQCGLDCYFDTFKENAITDDATREDLATIVPIRNFGRNSEEGMANGELLVRMTSIDEFWDEIVTRTSGKLPYSSNGDSVSRVIGNDPWLRFATLYSGNGQKYTIGQKFESRETQGEFLFCFGPGVSKGSHCEIVCYEGSFYIQNAKPLFAEICETFINGVKLVGRQELHFGDMISLGNQFSDQCRRINDLHEYKNSARVVFWFMKVQTCSAYTRLPIQGWYWDWKRYTTYEKTRSDWLKGDQHEESIVNNKSDIMNIKKLRSYPSIRGEEARWDRIDTLALSTILNNLKSPRDLGNCRLVCSTWKQEATKRLNKLATVNFSLSDNYPSLRNRLSNFMQEGVTLSPKTINFSCSLCHCGEDLVHTKKLAESWQCSPDAKFYSDMEAFLRGGFVTSGSKVRLRVANDITCEQGWGRLENLLKLAHLSLEQLDLCIDEDLIVIKRVELPGTVKMFPSLKTFDLKLLHKMSLIQMHQNFYPIKESVMTEWVKFFVSRAPYLESLTLDPSDSTSSMCSSLFLREIVAGGFKHLKSLSLYRYSHYELNTLLKLDRKLETLVLSDYLEEDDLDWGMDPSASHSLMTDVLETFAPNLKYLELGLPCGRHGAVRMPTFPELRVFKINDDSEPNIEFSPGGINYAKHFPKLKELEIFLGFLDSGESGFLSYLKIFVPEDPSQICRTVTRLKFPFLDNISKIGAANERARKWWYELDLHSRRDMDDGKIVGQIAKLFPNARNNYLVKVRSQEKEDLLYEESCKFGTLTPWAVRCNKPIFVSRPRKIFIENEP</sequence>
<protein>
    <recommendedName>
        <fullName evidence="3">F-box domain-containing protein</fullName>
    </recommendedName>
</protein>
<organism evidence="1 2">
    <name type="scientific">Folsomia candida</name>
    <name type="common">Springtail</name>
    <dbReference type="NCBI Taxonomy" id="158441"/>
    <lineage>
        <taxon>Eukaryota</taxon>
        <taxon>Metazoa</taxon>
        <taxon>Ecdysozoa</taxon>
        <taxon>Arthropoda</taxon>
        <taxon>Hexapoda</taxon>
        <taxon>Collembola</taxon>
        <taxon>Entomobryomorpha</taxon>
        <taxon>Isotomoidea</taxon>
        <taxon>Isotomidae</taxon>
        <taxon>Proisotominae</taxon>
        <taxon>Folsomia</taxon>
    </lineage>
</organism>
<evidence type="ECO:0000313" key="1">
    <source>
        <dbReference type="EMBL" id="OXA54440.1"/>
    </source>
</evidence>
<reference evidence="1 2" key="1">
    <citation type="submission" date="2015-12" db="EMBL/GenBank/DDBJ databases">
        <title>The genome of Folsomia candida.</title>
        <authorList>
            <person name="Faddeeva A."/>
            <person name="Derks M.F."/>
            <person name="Anvar Y."/>
            <person name="Smit S."/>
            <person name="Van Straalen N."/>
            <person name="Roelofs D."/>
        </authorList>
    </citation>
    <scope>NUCLEOTIDE SEQUENCE [LARGE SCALE GENOMIC DNA]</scope>
    <source>
        <strain evidence="1 2">VU population</strain>
        <tissue evidence="1">Whole body</tissue>
    </source>
</reference>
<name>A0A226EAK2_FOLCA</name>
<evidence type="ECO:0000313" key="2">
    <source>
        <dbReference type="Proteomes" id="UP000198287"/>
    </source>
</evidence>
<dbReference type="InterPro" id="IPR008984">
    <property type="entry name" value="SMAD_FHA_dom_sf"/>
</dbReference>
<keyword evidence="2" id="KW-1185">Reference proteome</keyword>
<evidence type="ECO:0008006" key="3">
    <source>
        <dbReference type="Google" id="ProtNLM"/>
    </source>
</evidence>
<dbReference type="EMBL" id="LNIX01000005">
    <property type="protein sequence ID" value="OXA54440.1"/>
    <property type="molecule type" value="Genomic_DNA"/>
</dbReference>
<dbReference type="SUPFAM" id="SSF49879">
    <property type="entry name" value="SMAD/FHA domain"/>
    <property type="match status" value="1"/>
</dbReference>
<dbReference type="Gene3D" id="2.60.200.20">
    <property type="match status" value="1"/>
</dbReference>
<accession>A0A226EAK2</accession>
<gene>
    <name evidence="1" type="ORF">Fcan01_10511</name>
</gene>
<dbReference type="AlphaFoldDB" id="A0A226EAK2"/>
<proteinExistence type="predicted"/>
<dbReference type="CDD" id="cd00060">
    <property type="entry name" value="FHA"/>
    <property type="match status" value="1"/>
</dbReference>
<comment type="caution">
    <text evidence="1">The sequence shown here is derived from an EMBL/GenBank/DDBJ whole genome shotgun (WGS) entry which is preliminary data.</text>
</comment>